<reference evidence="1 2" key="1">
    <citation type="journal article" date="2017" name="Environ. Microbiol.">
        <title>Decay of the glycolytic pathway and adaptation to intranuclear parasitism within Enterocytozoonidae microsporidia.</title>
        <authorList>
            <person name="Wiredu Boakye D."/>
            <person name="Jaroenlak P."/>
            <person name="Prachumwat A."/>
            <person name="Williams T.A."/>
            <person name="Bateman K.S."/>
            <person name="Itsathitphaisarn O."/>
            <person name="Sritunyalucksana K."/>
            <person name="Paszkiewicz K.H."/>
            <person name="Moore K.A."/>
            <person name="Stentiford G.D."/>
            <person name="Williams B.A."/>
        </authorList>
    </citation>
    <scope>NUCLEOTIDE SEQUENCE [LARGE SCALE GENOMIC DNA]</scope>
    <source>
        <strain evidence="1 2">GB1</strain>
    </source>
</reference>
<name>A0A1Y1S4G3_9MICR</name>
<protein>
    <submittedName>
        <fullName evidence="1">Uncharacterized protein</fullName>
    </submittedName>
</protein>
<dbReference type="AlphaFoldDB" id="A0A1Y1S4G3"/>
<keyword evidence="2" id="KW-1185">Reference proteome</keyword>
<dbReference type="EMBL" id="LWDP01000363">
    <property type="protein sequence ID" value="ORD92930.1"/>
    <property type="molecule type" value="Genomic_DNA"/>
</dbReference>
<gene>
    <name evidence="1" type="ORF">ECANGB1_2288</name>
</gene>
<dbReference type="VEuPathDB" id="MicrosporidiaDB:ECANGB1_2288"/>
<evidence type="ECO:0000313" key="2">
    <source>
        <dbReference type="Proteomes" id="UP000192639"/>
    </source>
</evidence>
<comment type="caution">
    <text evidence="1">The sequence shown here is derived from an EMBL/GenBank/DDBJ whole genome shotgun (WGS) entry which is preliminary data.</text>
</comment>
<evidence type="ECO:0000313" key="1">
    <source>
        <dbReference type="EMBL" id="ORD92930.1"/>
    </source>
</evidence>
<organism evidence="1 2">
    <name type="scientific">Enterospora canceri</name>
    <dbReference type="NCBI Taxonomy" id="1081671"/>
    <lineage>
        <taxon>Eukaryota</taxon>
        <taxon>Fungi</taxon>
        <taxon>Fungi incertae sedis</taxon>
        <taxon>Microsporidia</taxon>
        <taxon>Enterocytozoonidae</taxon>
        <taxon>Enterospora</taxon>
    </lineage>
</organism>
<accession>A0A1Y1S4G3</accession>
<sequence length="255" mass="29185">MDHTNVLTCLNLILTAKCSTNKENLDCFMKIMLVLSDRLGETGTIAGILDKFALRTQHMLKKTIEEEVASGRIPLDEIGGIGPLKSAKILFNNNTREYCRIFYDELVRLAQNVENTMNKTKAVPETKERRRKKREKLAVAIDEIHLNEEDMQNIKGLTNEENETNQDVLSDVDIAELSEIDESISVVDIPENSRICQAQLNSFVDLLAFYFNIFNTAYGSFYQTDLLIITRQVIKYKNILGEEEFANYMTVFLKI</sequence>
<dbReference type="Proteomes" id="UP000192639">
    <property type="component" value="Unassembled WGS sequence"/>
</dbReference>
<proteinExistence type="predicted"/>
<feature type="non-terminal residue" evidence="1">
    <location>
        <position position="255"/>
    </location>
</feature>